<dbReference type="InterPro" id="IPR009056">
    <property type="entry name" value="Cyt_c-like_dom"/>
</dbReference>
<comment type="caution">
    <text evidence="7">The sequence shown here is derived from an EMBL/GenBank/DDBJ whole genome shotgun (WGS) entry which is preliminary data.</text>
</comment>
<feature type="signal peptide" evidence="5">
    <location>
        <begin position="1"/>
        <end position="23"/>
    </location>
</feature>
<organism evidence="7 8">
    <name type="scientific">Thermithiobacillus plumbiphilus</name>
    <dbReference type="NCBI Taxonomy" id="1729899"/>
    <lineage>
        <taxon>Bacteria</taxon>
        <taxon>Pseudomonadati</taxon>
        <taxon>Pseudomonadota</taxon>
        <taxon>Acidithiobacillia</taxon>
        <taxon>Acidithiobacillales</taxon>
        <taxon>Thermithiobacillaceae</taxon>
        <taxon>Thermithiobacillus</taxon>
    </lineage>
</organism>
<evidence type="ECO:0000256" key="2">
    <source>
        <dbReference type="ARBA" id="ARBA00022723"/>
    </source>
</evidence>
<reference evidence="7 8" key="1">
    <citation type="submission" date="2024-04" db="EMBL/GenBank/DDBJ databases">
        <authorList>
            <person name="Abashina T."/>
            <person name="Shaikin A."/>
        </authorList>
    </citation>
    <scope>NUCLEOTIDE SEQUENCE [LARGE SCALE GENOMIC DNA]</scope>
    <source>
        <strain evidence="7 8">AAFK</strain>
    </source>
</reference>
<keyword evidence="2 4" id="KW-0479">Metal-binding</keyword>
<evidence type="ECO:0000313" key="8">
    <source>
        <dbReference type="Proteomes" id="UP001446205"/>
    </source>
</evidence>
<dbReference type="Gene3D" id="1.10.760.10">
    <property type="entry name" value="Cytochrome c-like domain"/>
    <property type="match status" value="1"/>
</dbReference>
<protein>
    <submittedName>
        <fullName evidence="7">C-type cytochrome</fullName>
    </submittedName>
</protein>
<evidence type="ECO:0000256" key="3">
    <source>
        <dbReference type="ARBA" id="ARBA00023004"/>
    </source>
</evidence>
<feature type="chain" id="PRO_5047063900" evidence="5">
    <location>
        <begin position="24"/>
        <end position="99"/>
    </location>
</feature>
<keyword evidence="8" id="KW-1185">Reference proteome</keyword>
<evidence type="ECO:0000256" key="1">
    <source>
        <dbReference type="ARBA" id="ARBA00022617"/>
    </source>
</evidence>
<keyword evidence="3 4" id="KW-0408">Iron</keyword>
<evidence type="ECO:0000259" key="6">
    <source>
        <dbReference type="PROSITE" id="PS51007"/>
    </source>
</evidence>
<sequence length="99" mass="11007">MYRILSMGALSGVLLLGSGIAQAKLAGDPVAGQKIYQANCLSCHGSEVFTRADRRAKNQRDILVFVQQNCNRAVKKPLNMKDLENVATFLNNKYYKFPN</sequence>
<evidence type="ECO:0000256" key="4">
    <source>
        <dbReference type="PROSITE-ProRule" id="PRU00433"/>
    </source>
</evidence>
<dbReference type="EMBL" id="JBBPCO010000002">
    <property type="protein sequence ID" value="MEK8088605.1"/>
    <property type="molecule type" value="Genomic_DNA"/>
</dbReference>
<dbReference type="SUPFAM" id="SSF46626">
    <property type="entry name" value="Cytochrome c"/>
    <property type="match status" value="1"/>
</dbReference>
<keyword evidence="5" id="KW-0732">Signal</keyword>
<dbReference type="RefSeq" id="WP_341369671.1">
    <property type="nucleotide sequence ID" value="NZ_JBBPCO010000002.1"/>
</dbReference>
<keyword evidence="1 4" id="KW-0349">Heme</keyword>
<accession>A0ABU9D7D0</accession>
<evidence type="ECO:0000313" key="7">
    <source>
        <dbReference type="EMBL" id="MEK8088605.1"/>
    </source>
</evidence>
<dbReference type="PROSITE" id="PS51007">
    <property type="entry name" value="CYTC"/>
    <property type="match status" value="1"/>
</dbReference>
<dbReference type="Pfam" id="PF13442">
    <property type="entry name" value="Cytochrome_CBB3"/>
    <property type="match status" value="1"/>
</dbReference>
<name>A0ABU9D7D0_9PROT</name>
<dbReference type="InterPro" id="IPR036909">
    <property type="entry name" value="Cyt_c-like_dom_sf"/>
</dbReference>
<dbReference type="Proteomes" id="UP001446205">
    <property type="component" value="Unassembled WGS sequence"/>
</dbReference>
<feature type="domain" description="Cytochrome c" evidence="6">
    <location>
        <begin position="27"/>
        <end position="99"/>
    </location>
</feature>
<evidence type="ECO:0000256" key="5">
    <source>
        <dbReference type="SAM" id="SignalP"/>
    </source>
</evidence>
<proteinExistence type="predicted"/>
<gene>
    <name evidence="7" type="ORF">WOB96_02395</name>
</gene>